<proteinExistence type="predicted"/>
<keyword evidence="4" id="KW-0670">Pyruvate</keyword>
<dbReference type="InterPro" id="IPR003817">
    <property type="entry name" value="PS_Dcarbxylase"/>
</dbReference>
<evidence type="ECO:0000256" key="2">
    <source>
        <dbReference type="ARBA" id="ARBA00023145"/>
    </source>
</evidence>
<reference evidence="5 6" key="1">
    <citation type="submission" date="2011-08" db="EMBL/GenBank/DDBJ databases">
        <title>The Genome Sequence of Clostridium citroniae WAL-17108.</title>
        <authorList>
            <consortium name="The Broad Institute Genome Sequencing Platform"/>
            <person name="Earl A."/>
            <person name="Ward D."/>
            <person name="Feldgarden M."/>
            <person name="Gevers D."/>
            <person name="Finegold S.M."/>
            <person name="Summanen P.H."/>
            <person name="Molitoris D.R."/>
            <person name="Vaisanen M.L."/>
            <person name="Daigneault M."/>
            <person name="Allen-Vercoe E."/>
            <person name="Young S.K."/>
            <person name="Zeng Q."/>
            <person name="Gargeya S."/>
            <person name="Fitzgerald M."/>
            <person name="Haas B."/>
            <person name="Abouelleil A."/>
            <person name="Alvarado L."/>
            <person name="Arachchi H.M."/>
            <person name="Berlin A."/>
            <person name="Brown A."/>
            <person name="Chapman S.B."/>
            <person name="Chen Z."/>
            <person name="Dunbar C."/>
            <person name="Freedman E."/>
            <person name="Gearin G."/>
            <person name="Gellesch M."/>
            <person name="Goldberg J."/>
            <person name="Griggs A."/>
            <person name="Gujja S."/>
            <person name="Heiman D."/>
            <person name="Howarth C."/>
            <person name="Larson L."/>
            <person name="Lui A."/>
            <person name="MacDonald P.J.P."/>
            <person name="Montmayeur A."/>
            <person name="Murphy C."/>
            <person name="Neiman D."/>
            <person name="Pearson M."/>
            <person name="Priest M."/>
            <person name="Roberts A."/>
            <person name="Saif S."/>
            <person name="Shea T."/>
            <person name="Shenoy N."/>
            <person name="Sisk P."/>
            <person name="Stolte C."/>
            <person name="Sykes S."/>
            <person name="Wortman J."/>
            <person name="Nusbaum C."/>
            <person name="Birren B."/>
        </authorList>
    </citation>
    <scope>NUCLEOTIDE SEQUENCE [LARGE SCALE GENOMIC DNA]</scope>
    <source>
        <strain evidence="5 6">WAL-17108</strain>
    </source>
</reference>
<dbReference type="PANTHER" id="PTHR10067">
    <property type="entry name" value="PHOSPHATIDYLSERINE DECARBOXYLASE"/>
    <property type="match status" value="1"/>
</dbReference>
<dbReference type="AlphaFoldDB" id="G5HPU0"/>
<dbReference type="EMBL" id="ADLJ01000038">
    <property type="protein sequence ID" value="EHE96520.1"/>
    <property type="molecule type" value="Genomic_DNA"/>
</dbReference>
<organism evidence="5 6">
    <name type="scientific">[Clostridium] citroniae WAL-17108</name>
    <dbReference type="NCBI Taxonomy" id="742733"/>
    <lineage>
        <taxon>Bacteria</taxon>
        <taxon>Bacillati</taxon>
        <taxon>Bacillota</taxon>
        <taxon>Clostridia</taxon>
        <taxon>Lachnospirales</taxon>
        <taxon>Lachnospiraceae</taxon>
        <taxon>Enterocloster</taxon>
    </lineage>
</organism>
<keyword evidence="1" id="KW-0210">Decarboxylase</keyword>
<gene>
    <name evidence="5" type="ORF">HMPREF9469_04602</name>
</gene>
<evidence type="ECO:0000256" key="3">
    <source>
        <dbReference type="ARBA" id="ARBA00023239"/>
    </source>
</evidence>
<sequence length="308" mass="34503">MIPLSLYQSKERCGSMKYADRSGHIHGRENTQDKLLRTLYNSLPGCLILKPLVHPCISRIGGYFLDSPLSTFLIRPFVRSSGISLRGCETPAGGAYRSFNAFFTRSLKETARPFSQDPDILCSPCDGLVSAYPISRKQHLSIKHTDYTVSQLLRDDKLASRYMGGTALVFRLTVSDYHRYAYIDSGLRSSYRRIPGVLHTVNPAAAVCRPVYKENTREYSLLRSRGFGTVLMMEVGAMMVGKIVNHHKAYTRLDVFRGQEKGYFAFGGSTVILLFEPGQATVDKDILRNTALDIETKVKMGEAIGRRP</sequence>
<keyword evidence="3" id="KW-0456">Lyase</keyword>
<dbReference type="Proteomes" id="UP000003763">
    <property type="component" value="Unassembled WGS sequence"/>
</dbReference>
<dbReference type="GO" id="GO:0004609">
    <property type="term" value="F:phosphatidylserine decarboxylase activity"/>
    <property type="evidence" value="ECO:0007669"/>
    <property type="project" value="InterPro"/>
</dbReference>
<dbReference type="GO" id="GO:0008654">
    <property type="term" value="P:phospholipid biosynthetic process"/>
    <property type="evidence" value="ECO:0007669"/>
    <property type="project" value="InterPro"/>
</dbReference>
<dbReference type="Pfam" id="PF02666">
    <property type="entry name" value="PS_Dcarbxylase"/>
    <property type="match status" value="1"/>
</dbReference>
<comment type="caution">
    <text evidence="5">The sequence shown here is derived from an EMBL/GenBank/DDBJ whole genome shotgun (WGS) entry which is preliminary data.</text>
</comment>
<name>G5HPU0_9FIRM</name>
<accession>G5HPU0</accession>
<evidence type="ECO:0000256" key="1">
    <source>
        <dbReference type="ARBA" id="ARBA00022793"/>
    </source>
</evidence>
<evidence type="ECO:0000313" key="5">
    <source>
        <dbReference type="EMBL" id="EHE96520.1"/>
    </source>
</evidence>
<dbReference type="PATRIC" id="fig|742733.3.peg.4762"/>
<keyword evidence="2" id="KW-0865">Zymogen</keyword>
<evidence type="ECO:0000313" key="6">
    <source>
        <dbReference type="Proteomes" id="UP000003763"/>
    </source>
</evidence>
<evidence type="ECO:0000256" key="4">
    <source>
        <dbReference type="ARBA" id="ARBA00023317"/>
    </source>
</evidence>
<evidence type="ECO:0008006" key="7">
    <source>
        <dbReference type="Google" id="ProtNLM"/>
    </source>
</evidence>
<dbReference type="HOGENOM" id="CLU_029061_2_2_9"/>
<dbReference type="eggNOG" id="COG0688">
    <property type="taxonomic scope" value="Bacteria"/>
</dbReference>
<protein>
    <recommendedName>
        <fullName evidence="7">Phosphatidylserine decarboxylase</fullName>
    </recommendedName>
</protein>